<sequence>MSGPHATAQARPSWKSLKAQLEAARQAAGEAIGVFYDPRQDAAHAANLQRSHRLREEMASLMQRAEAWGGAASGADRNDRSKAETEPEE</sequence>
<evidence type="ECO:0000313" key="3">
    <source>
        <dbReference type="Proteomes" id="UP000009045"/>
    </source>
</evidence>
<reference evidence="3" key="2">
    <citation type="journal article" date="2011" name="J. Biotechnol.">
        <title>The complete genome sequence of the dominant Sinorhizobium meliloti field isolate SM11 extends the S. meliloti pan-genome.</title>
        <authorList>
            <person name="Schneiker-Bekel S."/>
            <person name="Wibberg D."/>
            <person name="Bekel T."/>
            <person name="Blom J."/>
            <person name="Linke B."/>
            <person name="Neuweger H."/>
            <person name="Stiens M."/>
            <person name="Vorholter F.J."/>
            <person name="Weidner S."/>
            <person name="Goesmann A."/>
            <person name="Puhler A."/>
            <person name="Schluter A."/>
        </authorList>
    </citation>
    <scope>NUCLEOTIDE SEQUENCE [LARGE SCALE GENOMIC DNA]</scope>
    <source>
        <strain evidence="3">SM11</strain>
        <plasmid evidence="3">pSmeSM11a</plasmid>
    </source>
</reference>
<accession>Q1WLM3</accession>
<name>Q1WLM3_SINMM</name>
<evidence type="ECO:0000313" key="2">
    <source>
        <dbReference type="EMBL" id="ABA55977.1"/>
    </source>
</evidence>
<reference evidence="2 3" key="1">
    <citation type="journal article" date="2006" name="Appl. Environ. Microbiol.">
        <title>Sequence analysis of the 144-kilobase accessory plasmid pSmeSM11a, isolated from a dominant Sinorhizobium meliloti strain identified during a long-term field release experiment.</title>
        <authorList>
            <person name="Stiens M."/>
            <person name="Schneiker S."/>
            <person name="Keller M."/>
            <person name="Kuhn S."/>
            <person name="Puhler A."/>
            <person name="Schluter A."/>
        </authorList>
    </citation>
    <scope>NUCLEOTIDE SEQUENCE [LARGE SCALE GENOMIC DNA]</scope>
    <source>
        <strain evidence="3">SM11</strain>
        <plasmid evidence="2 3">pSmeSM11a</plasmid>
    </source>
</reference>
<evidence type="ECO:0000256" key="1">
    <source>
        <dbReference type="SAM" id="MobiDB-lite"/>
    </source>
</evidence>
<dbReference type="AlphaFoldDB" id="Q1WLM3"/>
<keyword evidence="2" id="KW-0614">Plasmid</keyword>
<organism evidence="2 3">
    <name type="scientific">Sinorhizobium meliloti (strain SM11)</name>
    <dbReference type="NCBI Taxonomy" id="707241"/>
    <lineage>
        <taxon>Bacteria</taxon>
        <taxon>Pseudomonadati</taxon>
        <taxon>Pseudomonadota</taxon>
        <taxon>Alphaproteobacteria</taxon>
        <taxon>Hyphomicrobiales</taxon>
        <taxon>Rhizobiaceae</taxon>
        <taxon>Sinorhizobium/Ensifer group</taxon>
        <taxon>Sinorhizobium</taxon>
    </lineage>
</organism>
<feature type="compositionally biased region" description="Basic and acidic residues" evidence="1">
    <location>
        <begin position="76"/>
        <end position="89"/>
    </location>
</feature>
<dbReference type="Proteomes" id="UP000009045">
    <property type="component" value="Plasmid pSmeSM11a"/>
</dbReference>
<geneLocation type="plasmid" evidence="2 3">
    <name>pSmeSM11a</name>
</geneLocation>
<feature type="region of interest" description="Disordered" evidence="1">
    <location>
        <begin position="65"/>
        <end position="89"/>
    </location>
</feature>
<proteinExistence type="predicted"/>
<protein>
    <submittedName>
        <fullName evidence="2">Uncharacterized protein</fullName>
    </submittedName>
</protein>
<dbReference type="EMBL" id="DQ145546">
    <property type="protein sequence ID" value="ABA55977.1"/>
    <property type="molecule type" value="Genomic_DNA"/>
</dbReference>